<evidence type="ECO:0000256" key="1">
    <source>
        <dbReference type="SAM" id="MobiDB-lite"/>
    </source>
</evidence>
<feature type="non-terminal residue" evidence="3">
    <location>
        <position position="1"/>
    </location>
</feature>
<accession>A0AAE1FCM4</accession>
<feature type="chain" id="PRO_5042186422" description="Secreted protein" evidence="2">
    <location>
        <begin position="35"/>
        <end position="147"/>
    </location>
</feature>
<feature type="compositionally biased region" description="Polar residues" evidence="1">
    <location>
        <begin position="122"/>
        <end position="139"/>
    </location>
</feature>
<sequence>MQCSSVTGRRRRKMWKAVVVAVVGLALAPPECHPQTWAHPKTSHLVTGRHGHLWGRFPPVSLTDVTTASLLAPSPLVHDLARHDLSRPEISRPEAIRPDLARDLVRDLPPVVPHVAPAGSGAITTTQDLSHPTVPSASHQCRAGGQV</sequence>
<feature type="region of interest" description="Disordered" evidence="1">
    <location>
        <begin position="116"/>
        <end position="147"/>
    </location>
</feature>
<evidence type="ECO:0000256" key="2">
    <source>
        <dbReference type="SAM" id="SignalP"/>
    </source>
</evidence>
<keyword evidence="2" id="KW-0732">Signal</keyword>
<proteinExistence type="predicted"/>
<evidence type="ECO:0000313" key="4">
    <source>
        <dbReference type="Proteomes" id="UP001286313"/>
    </source>
</evidence>
<reference evidence="3" key="1">
    <citation type="submission" date="2023-10" db="EMBL/GenBank/DDBJ databases">
        <title>Genome assemblies of two species of porcelain crab, Petrolisthes cinctipes and Petrolisthes manimaculis (Anomura: Porcellanidae).</title>
        <authorList>
            <person name="Angst P."/>
        </authorList>
    </citation>
    <scope>NUCLEOTIDE SEQUENCE</scope>
    <source>
        <strain evidence="3">PB745_01</strain>
        <tissue evidence="3">Gill</tissue>
    </source>
</reference>
<name>A0AAE1FCM4_PETCI</name>
<keyword evidence="4" id="KW-1185">Reference proteome</keyword>
<comment type="caution">
    <text evidence="3">The sequence shown here is derived from an EMBL/GenBank/DDBJ whole genome shotgun (WGS) entry which is preliminary data.</text>
</comment>
<dbReference type="AlphaFoldDB" id="A0AAE1FCM4"/>
<evidence type="ECO:0000313" key="3">
    <source>
        <dbReference type="EMBL" id="KAK3871755.1"/>
    </source>
</evidence>
<dbReference type="Proteomes" id="UP001286313">
    <property type="component" value="Unassembled WGS sequence"/>
</dbReference>
<protein>
    <recommendedName>
        <fullName evidence="5">Secreted protein</fullName>
    </recommendedName>
</protein>
<gene>
    <name evidence="3" type="ORF">Pcinc_023117</name>
</gene>
<dbReference type="EMBL" id="JAWQEG010002471">
    <property type="protein sequence ID" value="KAK3871755.1"/>
    <property type="molecule type" value="Genomic_DNA"/>
</dbReference>
<evidence type="ECO:0008006" key="5">
    <source>
        <dbReference type="Google" id="ProtNLM"/>
    </source>
</evidence>
<feature type="signal peptide" evidence="2">
    <location>
        <begin position="1"/>
        <end position="34"/>
    </location>
</feature>
<organism evidence="3 4">
    <name type="scientific">Petrolisthes cinctipes</name>
    <name type="common">Flat porcelain crab</name>
    <dbReference type="NCBI Taxonomy" id="88211"/>
    <lineage>
        <taxon>Eukaryota</taxon>
        <taxon>Metazoa</taxon>
        <taxon>Ecdysozoa</taxon>
        <taxon>Arthropoda</taxon>
        <taxon>Crustacea</taxon>
        <taxon>Multicrustacea</taxon>
        <taxon>Malacostraca</taxon>
        <taxon>Eumalacostraca</taxon>
        <taxon>Eucarida</taxon>
        <taxon>Decapoda</taxon>
        <taxon>Pleocyemata</taxon>
        <taxon>Anomura</taxon>
        <taxon>Galatheoidea</taxon>
        <taxon>Porcellanidae</taxon>
        <taxon>Petrolisthes</taxon>
    </lineage>
</organism>